<protein>
    <recommendedName>
        <fullName evidence="2">peptidylprolyl isomerase</fullName>
        <ecNumber evidence="2">5.2.1.8</ecNumber>
    </recommendedName>
</protein>
<name>A0A5C1A5W2_9BACT</name>
<sequence length="309" mass="33773">MPRGIVASVTLLVFAPALLAQAKPATSVAATVNGEPIRLDEVDAMLKRHSPVDAPLTTAQAKQLRAEVLNDLIDLQLLTQFLKQHGPQVPPADLDKYMQGVAASLRKQKKTLADHLKETGQTEQQVRDGWTRVIQLQRLIDQKATEAELKKYFEANRVFFENATVRVSHIVLRLGPTAPAGEQAVAMEKLKQLRLDILAGKIDFASAAKKHSVCPTARTGGDLGYITRKDAIVDEPFAAAAFALKPNEISDVVACDDGLHLILVTARKAGTPVAFEKVVDQVRDVYADEIRQSLLAKLRKDAKIEVTLP</sequence>
<keyword evidence="5 6" id="KW-0413">Isomerase</keyword>
<organism evidence="9 10">
    <name type="scientific">Limnoglobus roseus</name>
    <dbReference type="NCBI Taxonomy" id="2598579"/>
    <lineage>
        <taxon>Bacteria</taxon>
        <taxon>Pseudomonadati</taxon>
        <taxon>Planctomycetota</taxon>
        <taxon>Planctomycetia</taxon>
        <taxon>Gemmatales</taxon>
        <taxon>Gemmataceae</taxon>
        <taxon>Limnoglobus</taxon>
    </lineage>
</organism>
<comment type="catalytic activity">
    <reaction evidence="1">
        <text>[protein]-peptidylproline (omega=180) = [protein]-peptidylproline (omega=0)</text>
        <dbReference type="Rhea" id="RHEA:16237"/>
        <dbReference type="Rhea" id="RHEA-COMP:10747"/>
        <dbReference type="Rhea" id="RHEA-COMP:10748"/>
        <dbReference type="ChEBI" id="CHEBI:83833"/>
        <dbReference type="ChEBI" id="CHEBI:83834"/>
        <dbReference type="EC" id="5.2.1.8"/>
    </reaction>
</comment>
<evidence type="ECO:0000256" key="3">
    <source>
        <dbReference type="ARBA" id="ARBA00022729"/>
    </source>
</evidence>
<evidence type="ECO:0000256" key="4">
    <source>
        <dbReference type="ARBA" id="ARBA00023110"/>
    </source>
</evidence>
<dbReference type="PANTHER" id="PTHR47245">
    <property type="entry name" value="PEPTIDYLPROLYL ISOMERASE"/>
    <property type="match status" value="1"/>
</dbReference>
<dbReference type="SUPFAM" id="SSF109998">
    <property type="entry name" value="Triger factor/SurA peptide-binding domain-like"/>
    <property type="match status" value="1"/>
</dbReference>
<evidence type="ECO:0000256" key="6">
    <source>
        <dbReference type="PROSITE-ProRule" id="PRU00278"/>
    </source>
</evidence>
<dbReference type="SUPFAM" id="SSF54534">
    <property type="entry name" value="FKBP-like"/>
    <property type="match status" value="1"/>
</dbReference>
<dbReference type="PROSITE" id="PS01096">
    <property type="entry name" value="PPIC_PPIASE_1"/>
    <property type="match status" value="1"/>
</dbReference>
<evidence type="ECO:0000256" key="5">
    <source>
        <dbReference type="ARBA" id="ARBA00023235"/>
    </source>
</evidence>
<dbReference type="Gene3D" id="3.10.50.40">
    <property type="match status" value="1"/>
</dbReference>
<feature type="signal peptide" evidence="7">
    <location>
        <begin position="1"/>
        <end position="22"/>
    </location>
</feature>
<accession>A0A5C1A5W2</accession>
<dbReference type="PROSITE" id="PS50198">
    <property type="entry name" value="PPIC_PPIASE_2"/>
    <property type="match status" value="1"/>
</dbReference>
<evidence type="ECO:0000256" key="7">
    <source>
        <dbReference type="SAM" id="SignalP"/>
    </source>
</evidence>
<dbReference type="InterPro" id="IPR023058">
    <property type="entry name" value="PPIase_PpiC_CS"/>
</dbReference>
<dbReference type="InterPro" id="IPR027304">
    <property type="entry name" value="Trigger_fact/SurA_dom_sf"/>
</dbReference>
<dbReference type="RefSeq" id="WP_149108679.1">
    <property type="nucleotide sequence ID" value="NZ_CP042425.1"/>
</dbReference>
<dbReference type="PANTHER" id="PTHR47245:SF1">
    <property type="entry name" value="FOLDASE PROTEIN PRSA"/>
    <property type="match status" value="1"/>
</dbReference>
<feature type="domain" description="PpiC" evidence="8">
    <location>
        <begin position="162"/>
        <end position="266"/>
    </location>
</feature>
<evidence type="ECO:0000256" key="2">
    <source>
        <dbReference type="ARBA" id="ARBA00013194"/>
    </source>
</evidence>
<dbReference type="AlphaFoldDB" id="A0A5C1A5W2"/>
<dbReference type="EMBL" id="CP042425">
    <property type="protein sequence ID" value="QEL13733.1"/>
    <property type="molecule type" value="Genomic_DNA"/>
</dbReference>
<gene>
    <name evidence="9" type="ORF">PX52LOC_00591</name>
</gene>
<dbReference type="OrthoDB" id="14196at2"/>
<proteinExistence type="predicted"/>
<dbReference type="EC" id="5.2.1.8" evidence="2"/>
<feature type="chain" id="PRO_5022830644" description="peptidylprolyl isomerase" evidence="7">
    <location>
        <begin position="23"/>
        <end position="309"/>
    </location>
</feature>
<dbReference type="KEGG" id="lrs:PX52LOC_00591"/>
<dbReference type="GO" id="GO:0003755">
    <property type="term" value="F:peptidyl-prolyl cis-trans isomerase activity"/>
    <property type="evidence" value="ECO:0007669"/>
    <property type="project" value="UniProtKB-KW"/>
</dbReference>
<dbReference type="InterPro" id="IPR046357">
    <property type="entry name" value="PPIase_dom_sf"/>
</dbReference>
<evidence type="ECO:0000313" key="9">
    <source>
        <dbReference type="EMBL" id="QEL13733.1"/>
    </source>
</evidence>
<evidence type="ECO:0000259" key="8">
    <source>
        <dbReference type="PROSITE" id="PS50198"/>
    </source>
</evidence>
<evidence type="ECO:0000256" key="1">
    <source>
        <dbReference type="ARBA" id="ARBA00000971"/>
    </source>
</evidence>
<dbReference type="InterPro" id="IPR050245">
    <property type="entry name" value="PrsA_foldase"/>
</dbReference>
<keyword evidence="10" id="KW-1185">Reference proteome</keyword>
<dbReference type="Pfam" id="PF13623">
    <property type="entry name" value="SurA_N_2"/>
    <property type="match status" value="1"/>
</dbReference>
<keyword evidence="4 6" id="KW-0697">Rotamase</keyword>
<dbReference type="InterPro" id="IPR000297">
    <property type="entry name" value="PPIase_PpiC"/>
</dbReference>
<keyword evidence="3 7" id="KW-0732">Signal</keyword>
<dbReference type="Gene3D" id="1.10.4030.10">
    <property type="entry name" value="Porin chaperone SurA, peptide-binding domain"/>
    <property type="match status" value="1"/>
</dbReference>
<dbReference type="Pfam" id="PF00639">
    <property type="entry name" value="Rotamase"/>
    <property type="match status" value="1"/>
</dbReference>
<dbReference type="Proteomes" id="UP000324974">
    <property type="component" value="Chromosome"/>
</dbReference>
<evidence type="ECO:0000313" key="10">
    <source>
        <dbReference type="Proteomes" id="UP000324974"/>
    </source>
</evidence>
<reference evidence="10" key="1">
    <citation type="submission" date="2019-08" db="EMBL/GenBank/DDBJ databases">
        <title>Limnoglobus roseus gen. nov., sp. nov., a novel freshwater planctomycete with a giant genome from the family Gemmataceae.</title>
        <authorList>
            <person name="Kulichevskaya I.S."/>
            <person name="Naumoff D.G."/>
            <person name="Miroshnikov K."/>
            <person name="Ivanova A."/>
            <person name="Philippov D.A."/>
            <person name="Hakobyan A."/>
            <person name="Rijpstra I.C."/>
            <person name="Sinninghe Damste J.S."/>
            <person name="Liesack W."/>
            <person name="Dedysh S.N."/>
        </authorList>
    </citation>
    <scope>NUCLEOTIDE SEQUENCE [LARGE SCALE GENOMIC DNA]</scope>
    <source>
        <strain evidence="10">PX52</strain>
    </source>
</reference>